<reference evidence="2" key="1">
    <citation type="submission" date="2022-08" db="EMBL/GenBank/DDBJ databases">
        <title>Complete genome sequence of 14 non-tuberculosis mycobacteria type-strains.</title>
        <authorList>
            <person name="Igarashi Y."/>
            <person name="Osugi A."/>
            <person name="Mitarai S."/>
        </authorList>
    </citation>
    <scope>NUCLEOTIDE SEQUENCE</scope>
    <source>
        <strain evidence="2">DSM 45575</strain>
    </source>
</reference>
<protein>
    <recommendedName>
        <fullName evidence="4">Secreted protein</fullName>
    </recommendedName>
</protein>
<evidence type="ECO:0000313" key="3">
    <source>
        <dbReference type="Proteomes" id="UP001055200"/>
    </source>
</evidence>
<keyword evidence="3" id="KW-1185">Reference proteome</keyword>
<evidence type="ECO:0008006" key="4">
    <source>
        <dbReference type="Google" id="ProtNLM"/>
    </source>
</evidence>
<feature type="signal peptide" evidence="1">
    <location>
        <begin position="1"/>
        <end position="27"/>
    </location>
</feature>
<feature type="chain" id="PRO_5046249817" description="Secreted protein" evidence="1">
    <location>
        <begin position="28"/>
        <end position="178"/>
    </location>
</feature>
<evidence type="ECO:0000313" key="2">
    <source>
        <dbReference type="EMBL" id="ULN53065.1"/>
    </source>
</evidence>
<organism evidence="2 3">
    <name type="scientific">Mycolicibacillus parakoreensis</name>
    <dbReference type="NCBI Taxonomy" id="1069221"/>
    <lineage>
        <taxon>Bacteria</taxon>
        <taxon>Bacillati</taxon>
        <taxon>Actinomycetota</taxon>
        <taxon>Actinomycetes</taxon>
        <taxon>Mycobacteriales</taxon>
        <taxon>Mycobacteriaceae</taxon>
        <taxon>Mycolicibacillus</taxon>
    </lineage>
</organism>
<proteinExistence type="predicted"/>
<dbReference type="EMBL" id="CP092365">
    <property type="protein sequence ID" value="ULN53065.1"/>
    <property type="molecule type" value="Genomic_DNA"/>
</dbReference>
<accession>A0ABY3U528</accession>
<evidence type="ECO:0000256" key="1">
    <source>
        <dbReference type="SAM" id="SignalP"/>
    </source>
</evidence>
<name>A0ABY3U528_9MYCO</name>
<dbReference type="Proteomes" id="UP001055200">
    <property type="component" value="Chromosome"/>
</dbReference>
<sequence length="178" mass="18119">MRHRRGPLTVVGLAAAAATVWSASAAAAPDGFPDVDAFAAVDPDDYEVRGAHPSGSGWLFATPGGLTCRDSLIPDLGVYCTGPVAGTDPPADTVAVSLTKPGRFVTAEAPGPETGARLLAAGTKIDAGNGVVCAVPTEAELVCRAEKPADWAPDTPDPPDRHYGEHGFVVSPAGSWAY</sequence>
<gene>
    <name evidence="2" type="ORF">MIU77_01405</name>
</gene>
<keyword evidence="1" id="KW-0732">Signal</keyword>